<dbReference type="InterPro" id="IPR007365">
    <property type="entry name" value="TFR-like_dimer_dom"/>
</dbReference>
<dbReference type="InterPro" id="IPR039373">
    <property type="entry name" value="Peptidase_M28B"/>
</dbReference>
<dbReference type="FunFam" id="3.40.630.10:FF:000101">
    <property type="entry name" value="N-acetylated alpha-linked acidic dipeptidase like 1"/>
    <property type="match status" value="1"/>
</dbReference>
<dbReference type="Gene3D" id="1.20.930.40">
    <property type="entry name" value="Transferrin receptor-like, dimerisation domain"/>
    <property type="match status" value="1"/>
</dbReference>
<dbReference type="FunFam" id="3.50.30.30:FF:000008">
    <property type="entry name" value="Glutamate carboxypeptidase 2"/>
    <property type="match status" value="1"/>
</dbReference>
<dbReference type="InterPro" id="IPR046450">
    <property type="entry name" value="PA_dom_sf"/>
</dbReference>
<evidence type="ECO:0000313" key="6">
    <source>
        <dbReference type="EMBL" id="KAG0690802.1"/>
    </source>
</evidence>
<feature type="domain" description="Transferrin receptor-like dimerisation" evidence="4">
    <location>
        <begin position="648"/>
        <end position="758"/>
    </location>
</feature>
<evidence type="ECO:0000259" key="4">
    <source>
        <dbReference type="Pfam" id="PF04253"/>
    </source>
</evidence>
<dbReference type="SUPFAM" id="SSF52025">
    <property type="entry name" value="PA domain"/>
    <property type="match status" value="1"/>
</dbReference>
<evidence type="ECO:0000256" key="2">
    <source>
        <dbReference type="SAM" id="Phobius"/>
    </source>
</evidence>
<keyword evidence="2" id="KW-0472">Membrane</keyword>
<dbReference type="CDD" id="cd08022">
    <property type="entry name" value="M28_PSMA_like"/>
    <property type="match status" value="1"/>
</dbReference>
<evidence type="ECO:0000313" key="7">
    <source>
        <dbReference type="Proteomes" id="UP000697127"/>
    </source>
</evidence>
<dbReference type="GO" id="GO:0004180">
    <property type="term" value="F:carboxypeptidase activity"/>
    <property type="evidence" value="ECO:0007669"/>
    <property type="project" value="TreeGrafter"/>
</dbReference>
<gene>
    <name evidence="6" type="ORF">C6P40_001236</name>
</gene>
<feature type="domain" description="PA" evidence="3">
    <location>
        <begin position="193"/>
        <end position="257"/>
    </location>
</feature>
<dbReference type="Pfam" id="PF04253">
    <property type="entry name" value="TFR_dimer"/>
    <property type="match status" value="1"/>
</dbReference>
<evidence type="ECO:0000259" key="3">
    <source>
        <dbReference type="Pfam" id="PF02225"/>
    </source>
</evidence>
<reference evidence="6" key="1">
    <citation type="submission" date="2020-11" db="EMBL/GenBank/DDBJ databases">
        <title>Kefir isolates.</title>
        <authorList>
            <person name="Marcisauskas S."/>
            <person name="Kim Y."/>
            <person name="Blasche S."/>
        </authorList>
    </citation>
    <scope>NUCLEOTIDE SEQUENCE</scope>
    <source>
        <strain evidence="6">Olga-1</strain>
    </source>
</reference>
<sequence>MKEYMDYKDEKKDNNIHIVNDVEAQSTSFYNYTINEKKKLYSFLFLLSLIFISLLTLFNFSFSFSNLSFINNNNIVNTYDLSSTVILKSLEKNYAGKWLKDYTIDNQLAGTNLKMVNYTLNKFIELGLTDSYIDQYTSYISYPLENSLSLIDSSNNNSIIYKPSLIEDILDEDPNSSYNVPAFLGYAANGNITGEFIYCNYGRFEDFEKLINLGINLKGKIAIVKYGEIYRGLKIKFAQDVGMSAVLLYTDPKDDGEIIIQNGFKPYPNGFARNPSSIQRGSALFLSMTPGDPMTPGYAIKPGEKKDRIDPFNTIPKIPALPISYKEITPILQKLSGYGPKLNNWDGLIDGYNFTIGPNPNFTLNLYNKQDFNISIMNNIMGKIKGYDDSKFILIGNHDSWTPAAADPHSGSATILEIIRAFGNLLETGWKPKISIIFASWDGEEYGLIGSTEYAEYYENELKAKCIAYINTDVSTIGNILNLQSSPMLNNILLDTTKELLYPNSSITLYDHFISNMGKIGTLGSGSDYTVFLEHLGIPSVDMGFSNNLKNSSIYQYHSLYDSYYWMTKFGDPGFIYHNLMSKFMSLVILHLSDEPVLRLRTNDYAIELEKYFNDLNIPKNWLNINKEKNLIKNNSIHKLVKIINNKLELLKTKTFDFDEYLSELTELFKKWEDLSYWQRIKLIFKTKSANSILQYYERHFLDEHGLNNRPWFKHVVYASGRYTGYKGQELPGLAEAIEDNDIKDFAIRLKKFSHMLDTLIRMS</sequence>
<evidence type="ECO:0000259" key="5">
    <source>
        <dbReference type="Pfam" id="PF04389"/>
    </source>
</evidence>
<dbReference type="CDD" id="cd02121">
    <property type="entry name" value="PA_GCPII_like"/>
    <property type="match status" value="1"/>
</dbReference>
<keyword evidence="2" id="KW-0812">Transmembrane</keyword>
<evidence type="ECO:0000256" key="1">
    <source>
        <dbReference type="ARBA" id="ARBA00005634"/>
    </source>
</evidence>
<dbReference type="Pfam" id="PF02225">
    <property type="entry name" value="PA"/>
    <property type="match status" value="1"/>
</dbReference>
<dbReference type="PANTHER" id="PTHR10404:SF46">
    <property type="entry name" value="VACUOLAR PROTEIN SORTING-ASSOCIATED PROTEIN 70"/>
    <property type="match status" value="1"/>
</dbReference>
<dbReference type="SUPFAM" id="SSF47672">
    <property type="entry name" value="Transferrin receptor-like dimerisation domain"/>
    <property type="match status" value="1"/>
</dbReference>
<feature type="transmembrane region" description="Helical" evidence="2">
    <location>
        <begin position="40"/>
        <end position="62"/>
    </location>
</feature>
<organism evidence="6 7">
    <name type="scientific">Pichia californica</name>
    <dbReference type="NCBI Taxonomy" id="460514"/>
    <lineage>
        <taxon>Eukaryota</taxon>
        <taxon>Fungi</taxon>
        <taxon>Dikarya</taxon>
        <taxon>Ascomycota</taxon>
        <taxon>Saccharomycotina</taxon>
        <taxon>Pichiomycetes</taxon>
        <taxon>Pichiales</taxon>
        <taxon>Pichiaceae</taxon>
        <taxon>Pichia</taxon>
    </lineage>
</organism>
<accession>A0A9P6WQY0</accession>
<name>A0A9P6WQY0_9ASCO</name>
<keyword evidence="7" id="KW-1185">Reference proteome</keyword>
<dbReference type="Proteomes" id="UP000697127">
    <property type="component" value="Unassembled WGS sequence"/>
</dbReference>
<dbReference type="SUPFAM" id="SSF53187">
    <property type="entry name" value="Zn-dependent exopeptidases"/>
    <property type="match status" value="1"/>
</dbReference>
<protein>
    <submittedName>
        <fullName evidence="6">Uncharacterized protein</fullName>
    </submittedName>
</protein>
<dbReference type="InterPro" id="IPR036757">
    <property type="entry name" value="TFR-like_dimer_dom_sf"/>
</dbReference>
<dbReference type="InterPro" id="IPR007484">
    <property type="entry name" value="Peptidase_M28"/>
</dbReference>
<dbReference type="Pfam" id="PF04389">
    <property type="entry name" value="Peptidase_M28"/>
    <property type="match status" value="1"/>
</dbReference>
<comment type="caution">
    <text evidence="6">The sequence shown here is derived from an EMBL/GenBank/DDBJ whole genome shotgun (WGS) entry which is preliminary data.</text>
</comment>
<feature type="domain" description="Peptidase M28" evidence="5">
    <location>
        <begin position="379"/>
        <end position="564"/>
    </location>
</feature>
<comment type="similarity">
    <text evidence="1">Belongs to the peptidase M28 family. M28B subfamily.</text>
</comment>
<dbReference type="Gene3D" id="3.50.30.30">
    <property type="match status" value="1"/>
</dbReference>
<proteinExistence type="inferred from homology"/>
<dbReference type="EMBL" id="PUHW01000017">
    <property type="protein sequence ID" value="KAG0690802.1"/>
    <property type="molecule type" value="Genomic_DNA"/>
</dbReference>
<dbReference type="InterPro" id="IPR003137">
    <property type="entry name" value="PA_domain"/>
</dbReference>
<dbReference type="PANTHER" id="PTHR10404">
    <property type="entry name" value="N-ACETYLATED-ALPHA-LINKED ACIDIC DIPEPTIDASE"/>
    <property type="match status" value="1"/>
</dbReference>
<dbReference type="Gene3D" id="3.40.630.10">
    <property type="entry name" value="Zn peptidases"/>
    <property type="match status" value="1"/>
</dbReference>
<dbReference type="AlphaFoldDB" id="A0A9P6WQY0"/>
<keyword evidence="2" id="KW-1133">Transmembrane helix</keyword>